<feature type="domain" description="Phospholipid/glycerol acyltransferase" evidence="1">
    <location>
        <begin position="85"/>
        <end position="202"/>
    </location>
</feature>
<keyword evidence="2" id="KW-0808">Transferase</keyword>
<proteinExistence type="predicted"/>
<evidence type="ECO:0000313" key="3">
    <source>
        <dbReference type="Proteomes" id="UP001321421"/>
    </source>
</evidence>
<keyword evidence="2" id="KW-0012">Acyltransferase</keyword>
<dbReference type="CDD" id="cd07987">
    <property type="entry name" value="LPLAT_MGAT-like"/>
    <property type="match status" value="1"/>
</dbReference>
<dbReference type="InterPro" id="IPR016676">
    <property type="entry name" value="P_lipid/glycerol_AcTrfase_prd"/>
</dbReference>
<evidence type="ECO:0000313" key="2">
    <source>
        <dbReference type="EMBL" id="BDZ56708.1"/>
    </source>
</evidence>
<dbReference type="PANTHER" id="PTHR22753:SF14">
    <property type="entry name" value="MONOACYLGLYCEROL_DIACYLGLYCEROL O-ACYLTRANSFERASE"/>
    <property type="match status" value="1"/>
</dbReference>
<dbReference type="Proteomes" id="UP001321421">
    <property type="component" value="Chromosome"/>
</dbReference>
<dbReference type="RefSeq" id="WP_289232147.1">
    <property type="nucleotide sequence ID" value="NZ_AP027735.1"/>
</dbReference>
<sequence>MSALVGLLRAAGRTAGLEGEELERRVARTLAYLRRRVTGDYDLDAFGFDQEFTEEVWLPLLRPIYRHWFRVEVRGVEHLPAEGAALVVANHSGTVPVDGLMLQFAIHDEIGRHTRMLGADLVFSSPFIGELARKAGSTLAANPDAERLLSTDQLTTVFPEGFKGVGKGFAERYRLQRFGRGGFVTAAVRTGAPIIPCSIVGAEEIYPMIANVKSLARVLGFPYFPITPLFPLLGPLGLVPLPSKWLIEFGPPIETASLGASAADDPMLVFDLTDQVRETIQQTLYSLLLQRRSVFF</sequence>
<dbReference type="GO" id="GO:0016746">
    <property type="term" value="F:acyltransferase activity"/>
    <property type="evidence" value="ECO:0007669"/>
    <property type="project" value="UniProtKB-KW"/>
</dbReference>
<organism evidence="2 3">
    <name type="scientific">Barrientosiimonas endolithica</name>
    <dbReference type="NCBI Taxonomy" id="1535208"/>
    <lineage>
        <taxon>Bacteria</taxon>
        <taxon>Bacillati</taxon>
        <taxon>Actinomycetota</taxon>
        <taxon>Actinomycetes</taxon>
        <taxon>Micrococcales</taxon>
        <taxon>Dermacoccaceae</taxon>
        <taxon>Barrientosiimonas</taxon>
    </lineage>
</organism>
<evidence type="ECO:0000259" key="1">
    <source>
        <dbReference type="SMART" id="SM00563"/>
    </source>
</evidence>
<keyword evidence="3" id="KW-1185">Reference proteome</keyword>
<dbReference type="SUPFAM" id="SSF69593">
    <property type="entry name" value="Glycerol-3-phosphate (1)-acyltransferase"/>
    <property type="match status" value="1"/>
</dbReference>
<dbReference type="SMART" id="SM00563">
    <property type="entry name" value="PlsC"/>
    <property type="match status" value="1"/>
</dbReference>
<protein>
    <submittedName>
        <fullName evidence="2">Glycerol acyltransferase</fullName>
    </submittedName>
</protein>
<dbReference type="PANTHER" id="PTHR22753">
    <property type="entry name" value="TRANSMEMBRANE PROTEIN 68"/>
    <property type="match status" value="1"/>
</dbReference>
<reference evidence="3" key="1">
    <citation type="journal article" date="2019" name="Int. J. Syst. Evol. Microbiol.">
        <title>The Global Catalogue of Microorganisms (GCM) 10K type strain sequencing project: providing services to taxonomists for standard genome sequencing and annotation.</title>
        <authorList>
            <consortium name="The Broad Institute Genomics Platform"/>
            <consortium name="The Broad Institute Genome Sequencing Center for Infectious Disease"/>
            <person name="Wu L."/>
            <person name="Ma J."/>
        </authorList>
    </citation>
    <scope>NUCLEOTIDE SEQUENCE [LARGE SCALE GENOMIC DNA]</scope>
    <source>
        <strain evidence="3">NBRC 110608</strain>
    </source>
</reference>
<dbReference type="EMBL" id="AP027735">
    <property type="protein sequence ID" value="BDZ56708.1"/>
    <property type="molecule type" value="Genomic_DNA"/>
</dbReference>
<dbReference type="PIRSF" id="PIRSF016753">
    <property type="entry name" value="P_lipid/glycerol_ac_tran_prd"/>
    <property type="match status" value="1"/>
</dbReference>
<gene>
    <name evidence="2" type="ORF">GCM10025872_03650</name>
</gene>
<name>A0ABN6YMN8_9MICO</name>
<dbReference type="InterPro" id="IPR002123">
    <property type="entry name" value="Plipid/glycerol_acylTrfase"/>
</dbReference>
<dbReference type="Pfam" id="PF01553">
    <property type="entry name" value="Acyltransferase"/>
    <property type="match status" value="1"/>
</dbReference>
<accession>A0ABN6YMN8</accession>